<dbReference type="EMBL" id="ATLV01013426">
    <property type="status" value="NOT_ANNOTATED_CDS"/>
    <property type="molecule type" value="Genomic_DNA"/>
</dbReference>
<dbReference type="EMBL" id="KE524855">
    <property type="protein sequence ID" value="KFB37959.1"/>
    <property type="molecule type" value="Genomic_DNA"/>
</dbReference>
<sequence length="250" mass="26884">MYTVHERLGNVGWEQDSVAKKDEAKNPNLPSAPEGASTKPTCVCVCLCLRVYRTSPAETVCASFSPASQTSMCSRASYLASRRSTVSLTLVSLSSRQLPPLARTPLRDPASHPPAPTPTPARPLGAPYKYRKGNGWRASSISSIVDAAPSGSRKPAGPKSPSTGPICEPSIRNLLQDQAHQTTETEDCKGRLGTRPEIPPRTVEMAPTMAFPPESSKCLCFAKLCDGGQNRRRKFQSAVSQHPEATHQST</sequence>
<name>A0A084VJ15_ANOSI</name>
<feature type="region of interest" description="Disordered" evidence="1">
    <location>
        <begin position="1"/>
        <end position="38"/>
    </location>
</feature>
<reference evidence="3" key="2">
    <citation type="submission" date="2020-05" db="UniProtKB">
        <authorList>
            <consortium name="EnsemblMetazoa"/>
        </authorList>
    </citation>
    <scope>IDENTIFICATION</scope>
</reference>
<keyword evidence="4" id="KW-1185">Reference proteome</keyword>
<dbReference type="VEuPathDB" id="VectorBase:ASIC005129"/>
<dbReference type="Proteomes" id="UP000030765">
    <property type="component" value="Unassembled WGS sequence"/>
</dbReference>
<organism evidence="2">
    <name type="scientific">Anopheles sinensis</name>
    <name type="common">Mosquito</name>
    <dbReference type="NCBI Taxonomy" id="74873"/>
    <lineage>
        <taxon>Eukaryota</taxon>
        <taxon>Metazoa</taxon>
        <taxon>Ecdysozoa</taxon>
        <taxon>Arthropoda</taxon>
        <taxon>Hexapoda</taxon>
        <taxon>Insecta</taxon>
        <taxon>Pterygota</taxon>
        <taxon>Neoptera</taxon>
        <taxon>Endopterygota</taxon>
        <taxon>Diptera</taxon>
        <taxon>Nematocera</taxon>
        <taxon>Culicoidea</taxon>
        <taxon>Culicidae</taxon>
        <taxon>Anophelinae</taxon>
        <taxon>Anopheles</taxon>
    </lineage>
</organism>
<dbReference type="EnsemblMetazoa" id="ASIC005129-RA">
    <property type="protein sequence ID" value="ASIC005129-PA"/>
    <property type="gene ID" value="ASIC005129"/>
</dbReference>
<reference evidence="2 4" key="1">
    <citation type="journal article" date="2014" name="BMC Genomics">
        <title>Genome sequence of Anopheles sinensis provides insight into genetics basis of mosquito competence for malaria parasites.</title>
        <authorList>
            <person name="Zhou D."/>
            <person name="Zhang D."/>
            <person name="Ding G."/>
            <person name="Shi L."/>
            <person name="Hou Q."/>
            <person name="Ye Y."/>
            <person name="Xu Y."/>
            <person name="Zhou H."/>
            <person name="Xiong C."/>
            <person name="Li S."/>
            <person name="Yu J."/>
            <person name="Hong S."/>
            <person name="Yu X."/>
            <person name="Zou P."/>
            <person name="Chen C."/>
            <person name="Chang X."/>
            <person name="Wang W."/>
            <person name="Lv Y."/>
            <person name="Sun Y."/>
            <person name="Ma L."/>
            <person name="Shen B."/>
            <person name="Zhu C."/>
        </authorList>
    </citation>
    <scope>NUCLEOTIDE SEQUENCE [LARGE SCALE GENOMIC DNA]</scope>
</reference>
<feature type="compositionally biased region" description="Polar residues" evidence="1">
    <location>
        <begin position="173"/>
        <end position="182"/>
    </location>
</feature>
<dbReference type="AlphaFoldDB" id="A0A084VJ15"/>
<feature type="region of interest" description="Disordered" evidence="1">
    <location>
        <begin position="146"/>
        <end position="200"/>
    </location>
</feature>
<feature type="region of interest" description="Disordered" evidence="1">
    <location>
        <begin position="99"/>
        <end position="129"/>
    </location>
</feature>
<accession>A0A084VJ15</accession>
<proteinExistence type="predicted"/>
<gene>
    <name evidence="2" type="ORF">ZHAS_00005129</name>
</gene>
<evidence type="ECO:0000313" key="2">
    <source>
        <dbReference type="EMBL" id="KFB37959.1"/>
    </source>
</evidence>
<evidence type="ECO:0000313" key="3">
    <source>
        <dbReference type="EnsemblMetazoa" id="ASIC005129-PA"/>
    </source>
</evidence>
<feature type="region of interest" description="Disordered" evidence="1">
    <location>
        <begin position="231"/>
        <end position="250"/>
    </location>
</feature>
<evidence type="ECO:0000256" key="1">
    <source>
        <dbReference type="SAM" id="MobiDB-lite"/>
    </source>
</evidence>
<evidence type="ECO:0000313" key="4">
    <source>
        <dbReference type="Proteomes" id="UP000030765"/>
    </source>
</evidence>
<protein>
    <submittedName>
        <fullName evidence="2 3">Uncharacterized protein</fullName>
    </submittedName>
</protein>
<feature type="compositionally biased region" description="Pro residues" evidence="1">
    <location>
        <begin position="111"/>
        <end position="121"/>
    </location>
</feature>